<reference evidence="3" key="1">
    <citation type="submission" date="2017-11" db="EMBL/GenBank/DDBJ databases">
        <authorList>
            <person name="Kuznetsova I."/>
            <person name="Sazanova A."/>
            <person name="Chirak E."/>
            <person name="Safronova V."/>
            <person name="Willems A."/>
        </authorList>
    </citation>
    <scope>NUCLEOTIDE SEQUENCE [LARGE SCALE GENOMIC DNA]</scope>
    <source>
        <strain evidence="3">CCBAU 03422</strain>
    </source>
</reference>
<gene>
    <name evidence="2" type="ORF">CU103_07990</name>
</gene>
<dbReference type="RefSeq" id="WP_106663392.1">
    <property type="nucleotide sequence ID" value="NZ_PGGM01000003.1"/>
</dbReference>
<organism evidence="2 3">
    <name type="scientific">Phyllobacterium sophorae</name>
    <dbReference type="NCBI Taxonomy" id="1520277"/>
    <lineage>
        <taxon>Bacteria</taxon>
        <taxon>Pseudomonadati</taxon>
        <taxon>Pseudomonadota</taxon>
        <taxon>Alphaproteobacteria</taxon>
        <taxon>Hyphomicrobiales</taxon>
        <taxon>Phyllobacteriaceae</taxon>
        <taxon>Phyllobacterium</taxon>
    </lineage>
</organism>
<accession>A0A2P7BEX6</accession>
<dbReference type="Proteomes" id="UP000241764">
    <property type="component" value="Unassembled WGS sequence"/>
</dbReference>
<proteinExistence type="predicted"/>
<comment type="caution">
    <text evidence="2">The sequence shown here is derived from an EMBL/GenBank/DDBJ whole genome shotgun (WGS) entry which is preliminary data.</text>
</comment>
<evidence type="ECO:0000313" key="2">
    <source>
        <dbReference type="EMBL" id="PSH64978.1"/>
    </source>
</evidence>
<feature type="region of interest" description="Disordered" evidence="1">
    <location>
        <begin position="635"/>
        <end position="672"/>
    </location>
</feature>
<name>A0A2P7BEX6_9HYPH</name>
<dbReference type="EMBL" id="PGGM01000003">
    <property type="protein sequence ID" value="PSH64978.1"/>
    <property type="molecule type" value="Genomic_DNA"/>
</dbReference>
<evidence type="ECO:0000256" key="1">
    <source>
        <dbReference type="SAM" id="MobiDB-lite"/>
    </source>
</evidence>
<dbReference type="AlphaFoldDB" id="A0A2P7BEX6"/>
<feature type="compositionally biased region" description="Pro residues" evidence="1">
    <location>
        <begin position="654"/>
        <end position="663"/>
    </location>
</feature>
<dbReference type="OrthoDB" id="8253771at2"/>
<keyword evidence="3" id="KW-1185">Reference proteome</keyword>
<protein>
    <submittedName>
        <fullName evidence="2">Uncharacterized protein</fullName>
    </submittedName>
</protein>
<sequence length="683" mass="74022">MGTGVRVFIAIALFAALGVGWRALQHSNFERDRTLSEWTSLSETENLLKQKPVPEAWSAGVFVSERGLNTALESLKDAKIAYDPEFKPNEDTVVTLRAVTVYLQPGVALANLRLDAYSKNRDLTVKFDGQASLVFKGVEEGENGNAQAVFGIVLLRLDPEFEWEWFNLKLLGYANDLIETGLIMKLTEAFNMTLPFKNTITYDLKQNLTKMLPVRDPKDENWIKVQITVPPYEISQKIHAAHAIVLDGGIWLLTDFNEKPMTPPIDKPPPEIQADIVRKRKNLEQIRMPKLNDADIAVRINGTVAHLVQDKFNRLPAANRTTTVKSVQFKGRLADQKWRDEVLGEGEVLAELASPGAVAATVVVNAVGMSWIKGKRLKVSLNAQVDAKASIQLHIDPLIGAGVGTTVDLLGNTGIEFGLVAGIEIRKVGGNIVVMLKPNVGCRDVKLALESDGKAKFEETWVSVPSVEANITLPIGPQTVPDVLLFSDLPFQRKGRGPDGGPLKVKNGDDHFLFTPAWTEVQYALVPGRIDDDDAGLWITAKLITKFLNSETAGYDRAAAEKKLAASATQGPVNCPSEPVVGLAIGALAFGSANDFVKFFRERGLPLPQILDGLPGTPGAGVAIPSPLAPIPDPTIPNIPSPISPTPDHTIPNIPSPIPPTPSPAIQNIPSPLPLLPVPPAIR</sequence>
<feature type="compositionally biased region" description="Pro residues" evidence="1">
    <location>
        <begin position="635"/>
        <end position="645"/>
    </location>
</feature>
<evidence type="ECO:0000313" key="3">
    <source>
        <dbReference type="Proteomes" id="UP000241764"/>
    </source>
</evidence>